<proteinExistence type="predicted"/>
<gene>
    <name evidence="2" type="ORF">LJ655_29245</name>
</gene>
<name>A0ABS8KME9_9BURK</name>
<comment type="caution">
    <text evidence="2">The sequence shown here is derived from an EMBL/GenBank/DDBJ whole genome shotgun (WGS) entry which is preliminary data.</text>
</comment>
<dbReference type="Pfam" id="PF11226">
    <property type="entry name" value="DUF3022"/>
    <property type="match status" value="1"/>
</dbReference>
<dbReference type="EMBL" id="JAJITC010000029">
    <property type="protein sequence ID" value="MCC8405890.1"/>
    <property type="molecule type" value="Genomic_DNA"/>
</dbReference>
<organism evidence="2 3">
    <name type="scientific">Paraburkholderia translucens</name>
    <dbReference type="NCBI Taxonomy" id="2886945"/>
    <lineage>
        <taxon>Bacteria</taxon>
        <taxon>Pseudomonadati</taxon>
        <taxon>Pseudomonadota</taxon>
        <taxon>Betaproteobacteria</taxon>
        <taxon>Burkholderiales</taxon>
        <taxon>Burkholderiaceae</taxon>
        <taxon>Paraburkholderia</taxon>
    </lineage>
</organism>
<dbReference type="InterPro" id="IPR021389">
    <property type="entry name" value="DUF3022"/>
</dbReference>
<feature type="compositionally biased region" description="Basic and acidic residues" evidence="1">
    <location>
        <begin position="97"/>
        <end position="107"/>
    </location>
</feature>
<dbReference type="Proteomes" id="UP001430614">
    <property type="component" value="Unassembled WGS sequence"/>
</dbReference>
<reference evidence="2 3" key="1">
    <citation type="submission" date="2021-11" db="EMBL/GenBank/DDBJ databases">
        <authorList>
            <person name="Oh E.-T."/>
            <person name="Kim S.-B."/>
        </authorList>
    </citation>
    <scope>NUCLEOTIDE SEQUENCE [LARGE SCALE GENOMIC DNA]</scope>
    <source>
        <strain evidence="2 3">MMS20-SJTN17</strain>
    </source>
</reference>
<dbReference type="RefSeq" id="WP_230564639.1">
    <property type="nucleotide sequence ID" value="NZ_JAJITC010000029.1"/>
</dbReference>
<feature type="compositionally biased region" description="Acidic residues" evidence="1">
    <location>
        <begin position="108"/>
        <end position="123"/>
    </location>
</feature>
<evidence type="ECO:0000313" key="3">
    <source>
        <dbReference type="Proteomes" id="UP001430614"/>
    </source>
</evidence>
<sequence length="123" mass="14066">MIRIDRHQRIEELQLATVDLFKSVKTPTANVYDEGSTVYMQISWVPESHADSTLDSRCVCTVRFTGKQIDRYAAMDTAGRLRVQRRLRVFVREHCDATRPDGSQRDDCSDELAPGDDLLDVPH</sequence>
<evidence type="ECO:0000256" key="1">
    <source>
        <dbReference type="SAM" id="MobiDB-lite"/>
    </source>
</evidence>
<feature type="region of interest" description="Disordered" evidence="1">
    <location>
        <begin position="97"/>
        <end position="123"/>
    </location>
</feature>
<accession>A0ABS8KME9</accession>
<protein>
    <submittedName>
        <fullName evidence="2">DUF3022 domain-containing protein</fullName>
    </submittedName>
</protein>
<keyword evidence="3" id="KW-1185">Reference proteome</keyword>
<evidence type="ECO:0000313" key="2">
    <source>
        <dbReference type="EMBL" id="MCC8405890.1"/>
    </source>
</evidence>